<dbReference type="RefSeq" id="WP_135391187.1">
    <property type="nucleotide sequence ID" value="NZ_ALXH01000145.1"/>
</dbReference>
<proteinExistence type="predicted"/>
<organism evidence="3 4">
    <name type="scientific">Weissella confusa</name>
    <name type="common">Lactobacillus confusus</name>
    <dbReference type="NCBI Taxonomy" id="1583"/>
    <lineage>
        <taxon>Bacteria</taxon>
        <taxon>Bacillati</taxon>
        <taxon>Bacillota</taxon>
        <taxon>Bacilli</taxon>
        <taxon>Lactobacillales</taxon>
        <taxon>Lactobacillaceae</taxon>
        <taxon>Weissella</taxon>
    </lineage>
</organism>
<accession>A0A4Z0RK50</accession>
<dbReference type="Proteomes" id="UP000728106">
    <property type="component" value="Unassembled WGS sequence"/>
</dbReference>
<dbReference type="EMBL" id="JAAOCX010000016">
    <property type="protein sequence ID" value="MBJ7633399.1"/>
    <property type="molecule type" value="Genomic_DNA"/>
</dbReference>
<keyword evidence="4" id="KW-1185">Reference proteome</keyword>
<dbReference type="AlphaFoldDB" id="A0A4Z0RK50"/>
<evidence type="ECO:0000313" key="2">
    <source>
        <dbReference type="EMBL" id="MBJ7633399.1"/>
    </source>
</evidence>
<gene>
    <name evidence="3" type="ORF">HAU20_10270</name>
    <name evidence="2" type="ORF">HAU43_09950</name>
</gene>
<protein>
    <submittedName>
        <fullName evidence="3">Uncharacterized protein</fullName>
    </submittedName>
</protein>
<dbReference type="Proteomes" id="UP000808038">
    <property type="component" value="Unassembled WGS sequence"/>
</dbReference>
<sequence>MVNDDLQRKVVEQIAINQNKSYTKRVLQRSEELSSAVEGKLTGKNWGKAQGAGFAAEEYHAGSFNLDAAFKDNDSYFARVVDENFNSLGQVDIEVVSKSGERLGANQLKYYKNGKSSATKVAETFRERYKQFVNQSGRDISFVEYLKESGIAETKEFNDLLYSGQGLLVPRDQVDEVKAFLTKRMLKYERNDPSHAKAMKEAIDNVTATVAYDGVSSLGLSKSEAEMLVERVKKGENPVAALNTVLSHYQSDIFKKALKSGVTAATINMALSMGPAIFQQLESVFRAEGIDLSELGNDSVNASLSSADTLFIQTLSGYLSMNAEFGKFGKSLQTLENNSSVLTVVILAVYDSVKLSIKFANKKISREEYFSGMAKVIVVNGITAAMSFIPVVGFLIGGIVGTIVAEQGEKFLIGLAIENGYTYFGLVDQNYTLSKAQLKDMGISTLELTEPKFDQLKTDKLNLSQLQTDKLKFGATEIKYLRRGLIGVNKIGYV</sequence>
<reference evidence="3" key="1">
    <citation type="submission" date="2020-02" db="EMBL/GenBank/DDBJ databases">
        <authorList>
            <person name="Fontana A."/>
            <person name="Patrone V."/>
            <person name="Morelli L."/>
        </authorList>
    </citation>
    <scope>NUCLEOTIDE SEQUENCE</scope>
    <source>
        <strain evidence="2">CCUG 30943</strain>
        <strain evidence="3">CCUG 43002</strain>
    </source>
</reference>
<reference evidence="3 4" key="2">
    <citation type="journal article" date="2021" name="Int. J. Food Microbiol.">
        <title>Safety demonstration of a microbial species for use in the food chain: Weissella confusa.</title>
        <authorList>
            <person name="Bourdichon F."/>
            <person name="Patrone V."/>
            <person name="Fontana A."/>
            <person name="Milani G."/>
            <person name="Morelli L."/>
        </authorList>
    </citation>
    <scope>NUCLEOTIDE SEQUENCE [LARGE SCALE GENOMIC DNA]</scope>
    <source>
        <strain evidence="2">CCUG 30943</strain>
        <strain evidence="3 4">CCUG 43002</strain>
    </source>
</reference>
<dbReference type="EMBL" id="JAAOCP010000016">
    <property type="protein sequence ID" value="MBJ7639759.1"/>
    <property type="molecule type" value="Genomic_DNA"/>
</dbReference>
<evidence type="ECO:0000313" key="3">
    <source>
        <dbReference type="EMBL" id="MBJ7639759.1"/>
    </source>
</evidence>
<name>A0A4Z0RK50_WEICO</name>
<evidence type="ECO:0000313" key="4">
    <source>
        <dbReference type="Proteomes" id="UP000728106"/>
    </source>
</evidence>
<comment type="caution">
    <text evidence="3">The sequence shown here is derived from an EMBL/GenBank/DDBJ whole genome shotgun (WGS) entry which is preliminary data.</text>
</comment>
<feature type="transmembrane region" description="Helical" evidence="1">
    <location>
        <begin position="377"/>
        <end position="405"/>
    </location>
</feature>
<keyword evidence="1" id="KW-1133">Transmembrane helix</keyword>
<keyword evidence="1" id="KW-0472">Membrane</keyword>
<keyword evidence="1" id="KW-0812">Transmembrane</keyword>
<evidence type="ECO:0000256" key="1">
    <source>
        <dbReference type="SAM" id="Phobius"/>
    </source>
</evidence>